<evidence type="ECO:0000256" key="2">
    <source>
        <dbReference type="SAM" id="Phobius"/>
    </source>
</evidence>
<keyword evidence="2" id="KW-1133">Transmembrane helix</keyword>
<feature type="region of interest" description="Disordered" evidence="1">
    <location>
        <begin position="33"/>
        <end position="90"/>
    </location>
</feature>
<name>A0A6J7E570_9ZZZZ</name>
<organism evidence="3">
    <name type="scientific">freshwater metagenome</name>
    <dbReference type="NCBI Taxonomy" id="449393"/>
    <lineage>
        <taxon>unclassified sequences</taxon>
        <taxon>metagenomes</taxon>
        <taxon>ecological metagenomes</taxon>
    </lineage>
</organism>
<protein>
    <submittedName>
        <fullName evidence="3">Unannotated protein</fullName>
    </submittedName>
</protein>
<evidence type="ECO:0000256" key="1">
    <source>
        <dbReference type="SAM" id="MobiDB-lite"/>
    </source>
</evidence>
<proteinExistence type="predicted"/>
<accession>A0A6J7E570</accession>
<sequence length="90" mass="10289">MNAWTFIYLMLVLKIPVAAMAWIVWWAVHKTPEAEPDPQSSDGGSQRDRHPRRPFPRGPRRGAHGEIAPASPPRTRPAVARVRQDERTER</sequence>
<gene>
    <name evidence="3" type="ORF">UFOPK3423_01007</name>
</gene>
<keyword evidence="2" id="KW-0812">Transmembrane</keyword>
<feature type="transmembrane region" description="Helical" evidence="2">
    <location>
        <begin position="6"/>
        <end position="28"/>
    </location>
</feature>
<evidence type="ECO:0000313" key="3">
    <source>
        <dbReference type="EMBL" id="CAB4875954.1"/>
    </source>
</evidence>
<feature type="compositionally biased region" description="Basic residues" evidence="1">
    <location>
        <begin position="49"/>
        <end position="62"/>
    </location>
</feature>
<reference evidence="3" key="1">
    <citation type="submission" date="2020-05" db="EMBL/GenBank/DDBJ databases">
        <authorList>
            <person name="Chiriac C."/>
            <person name="Salcher M."/>
            <person name="Ghai R."/>
            <person name="Kavagutti S V."/>
        </authorList>
    </citation>
    <scope>NUCLEOTIDE SEQUENCE</scope>
</reference>
<dbReference type="AlphaFoldDB" id="A0A6J7E570"/>
<dbReference type="EMBL" id="CAFBLQ010000104">
    <property type="protein sequence ID" value="CAB4875954.1"/>
    <property type="molecule type" value="Genomic_DNA"/>
</dbReference>
<keyword evidence="2" id="KW-0472">Membrane</keyword>